<comment type="cofactor">
    <cofactor evidence="2 11">
        <name>Mg(2+)</name>
        <dbReference type="ChEBI" id="CHEBI:18420"/>
    </cofactor>
</comment>
<dbReference type="SUPFAM" id="SSF53613">
    <property type="entry name" value="Ribokinase-like"/>
    <property type="match status" value="1"/>
</dbReference>
<dbReference type="GO" id="GO:0004417">
    <property type="term" value="F:hydroxyethylthiazole kinase activity"/>
    <property type="evidence" value="ECO:0007669"/>
    <property type="project" value="UniProtKB-EC"/>
</dbReference>
<evidence type="ECO:0000256" key="9">
    <source>
        <dbReference type="ARBA" id="ARBA00022842"/>
    </source>
</evidence>
<comment type="pathway">
    <text evidence="3 11">Cofactor biosynthesis; thiamine diphosphate biosynthesis; 4-methyl-5-(2-phosphoethyl)-thiazole from 5-(2-hydroxyethyl)-4-methylthiazole: step 1/1.</text>
</comment>
<evidence type="ECO:0000256" key="5">
    <source>
        <dbReference type="ARBA" id="ARBA00022723"/>
    </source>
</evidence>
<dbReference type="NCBIfam" id="TIGR00694">
    <property type="entry name" value="thiM"/>
    <property type="match status" value="1"/>
</dbReference>
<evidence type="ECO:0000256" key="8">
    <source>
        <dbReference type="ARBA" id="ARBA00022840"/>
    </source>
</evidence>
<dbReference type="Gene3D" id="3.40.1190.20">
    <property type="match status" value="1"/>
</dbReference>
<name>A0ABS8DRC2_9GAMM</name>
<sequence>MNHPALGRYLDALRDQTPLVHCMTNFVAMNSTANLMLAIGASPAMLHAQEEAPAFTELAQALSINIGTISPPWAEAMLACAEVAGTQSTPWVLDPVAVGATRYRQTLCEALLARKPWVIRANASEVLALAGLESKGRGVDTDPAAQNAEYAAVTLARKQGCVVAMTGERDFVTDGTRHARVSGGHPLMPRVTTLGCGLSAIVAAFVAASPDDRFEATVAALASFALAGRNAGKRAQGPGSFQVELLDALYQLTPETLSNQARWEDVVPSGAASSDAGEHP</sequence>
<keyword evidence="8 11" id="KW-0067">ATP-binding</keyword>
<evidence type="ECO:0000256" key="7">
    <source>
        <dbReference type="ARBA" id="ARBA00022777"/>
    </source>
</evidence>
<evidence type="ECO:0000256" key="1">
    <source>
        <dbReference type="ARBA" id="ARBA00001771"/>
    </source>
</evidence>
<evidence type="ECO:0000256" key="10">
    <source>
        <dbReference type="ARBA" id="ARBA00022977"/>
    </source>
</evidence>
<feature type="binding site" evidence="11">
    <location>
        <position position="45"/>
    </location>
    <ligand>
        <name>substrate</name>
    </ligand>
</feature>
<comment type="function">
    <text evidence="11">Catalyzes the phosphorylation of the hydroxyl group of 4-methyl-5-beta-hydroxyethylthiazole (THZ).</text>
</comment>
<keyword evidence="4 11" id="KW-0808">Transferase</keyword>
<evidence type="ECO:0000256" key="6">
    <source>
        <dbReference type="ARBA" id="ARBA00022741"/>
    </source>
</evidence>
<dbReference type="PRINTS" id="PR01099">
    <property type="entry name" value="HYETHTZKNASE"/>
</dbReference>
<keyword evidence="5 11" id="KW-0479">Metal-binding</keyword>
<evidence type="ECO:0000256" key="4">
    <source>
        <dbReference type="ARBA" id="ARBA00022679"/>
    </source>
</evidence>
<accession>A0ABS8DRC2</accession>
<dbReference type="InterPro" id="IPR000417">
    <property type="entry name" value="Hyethyz_kinase"/>
</dbReference>
<feature type="binding site" evidence="11">
    <location>
        <position position="166"/>
    </location>
    <ligand>
        <name>ATP</name>
        <dbReference type="ChEBI" id="CHEBI:30616"/>
    </ligand>
</feature>
<organism evidence="13 14">
    <name type="scientific">Vreelandella malpeensis</name>
    <dbReference type="NCBI Taxonomy" id="1172368"/>
    <lineage>
        <taxon>Bacteria</taxon>
        <taxon>Pseudomonadati</taxon>
        <taxon>Pseudomonadota</taxon>
        <taxon>Gammaproteobacteria</taxon>
        <taxon>Oceanospirillales</taxon>
        <taxon>Halomonadaceae</taxon>
        <taxon>Vreelandella</taxon>
    </lineage>
</organism>
<keyword evidence="14" id="KW-1185">Reference proteome</keyword>
<dbReference type="InterPro" id="IPR029056">
    <property type="entry name" value="Ribokinase-like"/>
</dbReference>
<dbReference type="PIRSF" id="PIRSF000513">
    <property type="entry name" value="Thz_kinase"/>
    <property type="match status" value="1"/>
</dbReference>
<dbReference type="EC" id="2.7.1.50" evidence="11"/>
<comment type="caution">
    <text evidence="11">Lacks conserved residue(s) required for the propagation of feature annotation.</text>
</comment>
<dbReference type="Proteomes" id="UP001319882">
    <property type="component" value="Unassembled WGS sequence"/>
</dbReference>
<dbReference type="NCBIfam" id="NF006830">
    <property type="entry name" value="PRK09355.1"/>
    <property type="match status" value="1"/>
</dbReference>
<dbReference type="EMBL" id="WHVL01000001">
    <property type="protein sequence ID" value="MCB8888410.1"/>
    <property type="molecule type" value="Genomic_DNA"/>
</dbReference>
<evidence type="ECO:0000256" key="3">
    <source>
        <dbReference type="ARBA" id="ARBA00004868"/>
    </source>
</evidence>
<dbReference type="CDD" id="cd01170">
    <property type="entry name" value="THZ_kinase"/>
    <property type="match status" value="1"/>
</dbReference>
<feature type="region of interest" description="Disordered" evidence="12">
    <location>
        <begin position="261"/>
        <end position="280"/>
    </location>
</feature>
<comment type="catalytic activity">
    <reaction evidence="1 11">
        <text>5-(2-hydroxyethyl)-4-methylthiazole + ATP = 4-methyl-5-(2-phosphooxyethyl)-thiazole + ADP + H(+)</text>
        <dbReference type="Rhea" id="RHEA:24212"/>
        <dbReference type="ChEBI" id="CHEBI:15378"/>
        <dbReference type="ChEBI" id="CHEBI:17957"/>
        <dbReference type="ChEBI" id="CHEBI:30616"/>
        <dbReference type="ChEBI" id="CHEBI:58296"/>
        <dbReference type="ChEBI" id="CHEBI:456216"/>
        <dbReference type="EC" id="2.7.1.50"/>
    </reaction>
</comment>
<evidence type="ECO:0000256" key="2">
    <source>
        <dbReference type="ARBA" id="ARBA00001946"/>
    </source>
</evidence>
<keyword evidence="9 11" id="KW-0460">Magnesium</keyword>
<proteinExistence type="inferred from homology"/>
<reference evidence="13 14" key="1">
    <citation type="journal article" date="2021" name="Sci. Rep.">
        <title>Genome analysis of a halophilic bacterium Halomonas malpeensis YU-PRIM-29(T) reveals its exopolysaccharide and pigment producing capabilities.</title>
        <authorList>
            <person name="Athmika"/>
            <person name="Ghate S.D."/>
            <person name="Arun A.B."/>
            <person name="Rao S.S."/>
            <person name="Kumar S.T.A."/>
            <person name="Kandiyil M.K."/>
            <person name="Saptami K."/>
            <person name="Rekha P.D."/>
        </authorList>
    </citation>
    <scope>NUCLEOTIDE SEQUENCE [LARGE SCALE GENOMIC DNA]</scope>
    <source>
        <strain evidence="14">prim 29</strain>
    </source>
</reference>
<evidence type="ECO:0000256" key="11">
    <source>
        <dbReference type="HAMAP-Rule" id="MF_00228"/>
    </source>
</evidence>
<evidence type="ECO:0000313" key="13">
    <source>
        <dbReference type="EMBL" id="MCB8888410.1"/>
    </source>
</evidence>
<keyword evidence="10 11" id="KW-0784">Thiamine biosynthesis</keyword>
<evidence type="ECO:0000313" key="14">
    <source>
        <dbReference type="Proteomes" id="UP001319882"/>
    </source>
</evidence>
<comment type="caution">
    <text evidence="13">The sequence shown here is derived from an EMBL/GenBank/DDBJ whole genome shotgun (WGS) entry which is preliminary data.</text>
</comment>
<protein>
    <recommendedName>
        <fullName evidence="11">Hydroxyethylthiazole kinase</fullName>
        <ecNumber evidence="11">2.7.1.50</ecNumber>
    </recommendedName>
    <alternativeName>
        <fullName evidence="11">4-methyl-5-beta-hydroxyethylthiazole kinase</fullName>
        <shortName evidence="11">TH kinase</shortName>
        <shortName evidence="11">Thz kinase</shortName>
    </alternativeName>
</protein>
<feature type="binding site" evidence="11">
    <location>
        <position position="120"/>
    </location>
    <ligand>
        <name>ATP</name>
        <dbReference type="ChEBI" id="CHEBI:30616"/>
    </ligand>
</feature>
<dbReference type="RefSeq" id="WP_227389069.1">
    <property type="nucleotide sequence ID" value="NZ_JBHSCJ010000003.1"/>
</dbReference>
<keyword evidence="7 11" id="KW-0418">Kinase</keyword>
<comment type="similarity">
    <text evidence="11">Belongs to the Thz kinase family.</text>
</comment>
<dbReference type="HAMAP" id="MF_00228">
    <property type="entry name" value="Thz_kinase"/>
    <property type="match status" value="1"/>
</dbReference>
<dbReference type="Pfam" id="PF02110">
    <property type="entry name" value="HK"/>
    <property type="match status" value="1"/>
</dbReference>
<keyword evidence="6 11" id="KW-0547">Nucleotide-binding</keyword>
<evidence type="ECO:0000256" key="12">
    <source>
        <dbReference type="SAM" id="MobiDB-lite"/>
    </source>
</evidence>
<gene>
    <name evidence="11 13" type="primary">thiM</name>
    <name evidence="13" type="ORF">GEV37_04615</name>
</gene>